<name>A0A5R9FC84_9BACL</name>
<dbReference type="EMBL" id="SWLG01000004">
    <property type="protein sequence ID" value="TLS38164.1"/>
    <property type="molecule type" value="Genomic_DNA"/>
</dbReference>
<comment type="caution">
    <text evidence="1">The sequence shown here is derived from an EMBL/GenBank/DDBJ whole genome shotgun (WGS) entry which is preliminary data.</text>
</comment>
<evidence type="ECO:0000313" key="2">
    <source>
        <dbReference type="Proteomes" id="UP000308230"/>
    </source>
</evidence>
<gene>
    <name evidence="1" type="ORF">FCL54_06385</name>
</gene>
<protein>
    <submittedName>
        <fullName evidence="1">Uncharacterized protein</fullName>
    </submittedName>
</protein>
<sequence length="68" mass="8134">MKEREKEFDIITNTPLNPEMTMRTDLNSKNVFGTEEYYPGDSVEQHKYMEESNEYIAEKEIAQQRENL</sequence>
<dbReference type="AlphaFoldDB" id="A0A5R9FC84"/>
<accession>A0A5R9FC84</accession>
<proteinExistence type="predicted"/>
<dbReference type="RefSeq" id="WP_138124391.1">
    <property type="nucleotide sequence ID" value="NZ_SWLG01000004.1"/>
</dbReference>
<dbReference type="Proteomes" id="UP000308230">
    <property type="component" value="Unassembled WGS sequence"/>
</dbReference>
<reference evidence="1 2" key="1">
    <citation type="submission" date="2019-04" db="EMBL/GenBank/DDBJ databases">
        <title>Bacillus caeni sp. nov., a bacterium isolated from mangrove sediment.</title>
        <authorList>
            <person name="Huang H."/>
            <person name="Mo K."/>
            <person name="Hu Y."/>
        </authorList>
    </citation>
    <scope>NUCLEOTIDE SEQUENCE [LARGE SCALE GENOMIC DNA]</scope>
    <source>
        <strain evidence="1 2">HB172195</strain>
    </source>
</reference>
<keyword evidence="2" id="KW-1185">Reference proteome</keyword>
<organism evidence="1 2">
    <name type="scientific">Exobacillus caeni</name>
    <dbReference type="NCBI Taxonomy" id="2574798"/>
    <lineage>
        <taxon>Bacteria</taxon>
        <taxon>Bacillati</taxon>
        <taxon>Bacillota</taxon>
        <taxon>Bacilli</taxon>
        <taxon>Bacillales</taxon>
        <taxon>Guptibacillaceae</taxon>
        <taxon>Exobacillus</taxon>
    </lineage>
</organism>
<dbReference type="OrthoDB" id="2888581at2"/>
<evidence type="ECO:0000313" key="1">
    <source>
        <dbReference type="EMBL" id="TLS38164.1"/>
    </source>
</evidence>